<dbReference type="InterPro" id="IPR011990">
    <property type="entry name" value="TPR-like_helical_dom_sf"/>
</dbReference>
<gene>
    <name evidence="2" type="ORF">HQ394_03335</name>
</gene>
<proteinExistence type="predicted"/>
<sequence>MPRQLTQYRIFIASPGGLQAEREGFRGKLEKFTRLHAEPRGVTFHPVGWEDTLGGAGRPQELINEDLRQCDFAVFVLHDRWGTPTGSGHTSGTEEEWSLAEQLYQETKLRNIALFFKAVEPRQLHDPGAQLSKVLDFKRQIEDGKRYLFKNYDSLEDFLDVLEGHLAQWLMKHENQLNEPAIASLTAAATAPVERAATEAPSAPRFEYWIGEWERLIDSAADASDALFCARKAVGAATSDLQWARASYAVGVGNFHSNNLEVAIATFDEITTRFAIAADSEQQAAFAKALSAKAITLGALGRSEAEIAVYDQLIARFADAAETPLREQVAKALYNKGVTLGALGRSEDAIAVYDQLIARFADAAETPLREPVAKALFNKGVRLGALGRSEAEIAVYDQLIARFADAAETPLREKVAMAFNAWGSVYLSQAGRSTDEERGRLLQAAEGKLLDAENRKPGAGAYNLACVAALRGDADGCRSWLEQARDHGTVGSRHHMLADPDLVSVRKQAWFTAFIAALDGSSNGEAGR</sequence>
<reference evidence="2 3" key="1">
    <citation type="submission" date="2020-05" db="EMBL/GenBank/DDBJ databases">
        <title>Complete closed genome sequence of Defluviicoccus vanus.</title>
        <authorList>
            <person name="Bessarab I."/>
            <person name="Arumugam K."/>
            <person name="Maszenan A.M."/>
            <person name="Seviour R.J."/>
            <person name="Williams R.B."/>
        </authorList>
    </citation>
    <scope>NUCLEOTIDE SEQUENCE [LARGE SCALE GENOMIC DNA]</scope>
    <source>
        <strain evidence="2 3">Ben 114</strain>
    </source>
</reference>
<accession>A0A7H1MYP2</accession>
<dbReference type="Pfam" id="PF13174">
    <property type="entry name" value="TPR_6"/>
    <property type="match status" value="1"/>
</dbReference>
<name>A0A7H1MYP2_9PROT</name>
<dbReference type="KEGG" id="dvn:HQ394_03335"/>
<dbReference type="NCBIfam" id="NF047558">
    <property type="entry name" value="TPR_END_plus"/>
    <property type="match status" value="1"/>
</dbReference>
<dbReference type="SUPFAM" id="SSF48452">
    <property type="entry name" value="TPR-like"/>
    <property type="match status" value="1"/>
</dbReference>
<dbReference type="InterPro" id="IPR019734">
    <property type="entry name" value="TPR_rpt"/>
</dbReference>
<dbReference type="InterPro" id="IPR025139">
    <property type="entry name" value="DUF4062"/>
</dbReference>
<dbReference type="Pfam" id="PF13271">
    <property type="entry name" value="DUF4062"/>
    <property type="match status" value="1"/>
</dbReference>
<dbReference type="AlphaFoldDB" id="A0A7H1MYP2"/>
<keyword evidence="3" id="KW-1185">Reference proteome</keyword>
<feature type="domain" description="DUF4062" evidence="1">
    <location>
        <begin position="9"/>
        <end position="99"/>
    </location>
</feature>
<dbReference type="Proteomes" id="UP000516369">
    <property type="component" value="Chromosome"/>
</dbReference>
<dbReference type="SMART" id="SM00028">
    <property type="entry name" value="TPR"/>
    <property type="match status" value="3"/>
</dbReference>
<dbReference type="Gene3D" id="1.25.40.10">
    <property type="entry name" value="Tetratricopeptide repeat domain"/>
    <property type="match status" value="1"/>
</dbReference>
<protein>
    <submittedName>
        <fullName evidence="2">DUF4062 domain-containing protein</fullName>
    </submittedName>
</protein>
<dbReference type="EMBL" id="CP053923">
    <property type="protein sequence ID" value="QNT68578.1"/>
    <property type="molecule type" value="Genomic_DNA"/>
</dbReference>
<dbReference type="RefSeq" id="WP_190262017.1">
    <property type="nucleotide sequence ID" value="NZ_CP053923.1"/>
</dbReference>
<evidence type="ECO:0000313" key="2">
    <source>
        <dbReference type="EMBL" id="QNT68578.1"/>
    </source>
</evidence>
<evidence type="ECO:0000313" key="3">
    <source>
        <dbReference type="Proteomes" id="UP000516369"/>
    </source>
</evidence>
<organism evidence="2 3">
    <name type="scientific">Defluviicoccus vanus</name>
    <dbReference type="NCBI Taxonomy" id="111831"/>
    <lineage>
        <taxon>Bacteria</taxon>
        <taxon>Pseudomonadati</taxon>
        <taxon>Pseudomonadota</taxon>
        <taxon>Alphaproteobacteria</taxon>
        <taxon>Rhodospirillales</taxon>
        <taxon>Rhodospirillaceae</taxon>
        <taxon>Defluviicoccus</taxon>
    </lineage>
</organism>
<evidence type="ECO:0000259" key="1">
    <source>
        <dbReference type="Pfam" id="PF13271"/>
    </source>
</evidence>